<dbReference type="EMBL" id="CP016397">
    <property type="protein sequence ID" value="ASQ46542.1"/>
    <property type="molecule type" value="Genomic_DNA"/>
</dbReference>
<dbReference type="KEGG" id="lcd:clem_09965"/>
<feature type="compositionally biased region" description="Polar residues" evidence="1">
    <location>
        <begin position="375"/>
        <end position="386"/>
    </location>
</feature>
<name>A0A222P3Y0_9GAMM</name>
<keyword evidence="3" id="KW-1185">Reference proteome</keyword>
<reference evidence="3" key="1">
    <citation type="submission" date="2016-07" db="EMBL/GenBank/DDBJ databases">
        <authorList>
            <person name="Florea S."/>
            <person name="Webb J.S."/>
            <person name="Jaromczyk J."/>
            <person name="Schardl C.L."/>
        </authorList>
    </citation>
    <scope>NUCLEOTIDE SEQUENCE [LARGE SCALE GENOMIC DNA]</scope>
    <source>
        <strain evidence="3">CDC-D5610</strain>
    </source>
</reference>
<dbReference type="Proteomes" id="UP000201728">
    <property type="component" value="Chromosome"/>
</dbReference>
<dbReference type="RefSeq" id="WP_094091385.1">
    <property type="nucleotide sequence ID" value="NZ_CP016397.1"/>
</dbReference>
<evidence type="ECO:0000256" key="1">
    <source>
        <dbReference type="SAM" id="MobiDB-lite"/>
    </source>
</evidence>
<proteinExistence type="predicted"/>
<dbReference type="AlphaFoldDB" id="A0A222P3Y0"/>
<protein>
    <submittedName>
        <fullName evidence="2">Uncharacterized protein</fullName>
    </submittedName>
</protein>
<evidence type="ECO:0000313" key="2">
    <source>
        <dbReference type="EMBL" id="ASQ46542.1"/>
    </source>
</evidence>
<feature type="region of interest" description="Disordered" evidence="1">
    <location>
        <begin position="356"/>
        <end position="392"/>
    </location>
</feature>
<accession>A0A222P3Y0</accession>
<sequence>MDELIKFFEENNTFYYCFGSDTITLKELDSLKEELSKHPQLFKICLDKLHNFSITDVTETEDKMLDILLSLPMFTNLEISCGELDESLDAFLESVFRRAVHIKHIDLNFGERIENHVLQGGFPGFIDSIGKSVTSYKLDIDTSFPVESFFQLYIHRVIEKNLYEQGVKQTFTEVVSNKISSFIDKVHSIAIIPDTVDYIKLDFNEIKQFFTTYINFIDEKQIDSLKEKYGKAVFELASYYLAKNELVECCSFLINEKSTVSNEPLFVIALFDIFKEKKLLIKTELEEFSFAALANILKPEYSDSDSSIEPKDLLIAVFLQIQKKRNPSVAAEQLQDQCIEKFSPVSSPIETQLNQQNSFFGGTSGNQKRRRLLESDTNALESSSDYKTMDYD</sequence>
<organism evidence="2 3">
    <name type="scientific">Legionella clemsonensis</name>
    <dbReference type="NCBI Taxonomy" id="1867846"/>
    <lineage>
        <taxon>Bacteria</taxon>
        <taxon>Pseudomonadati</taxon>
        <taxon>Pseudomonadota</taxon>
        <taxon>Gammaproteobacteria</taxon>
        <taxon>Legionellales</taxon>
        <taxon>Legionellaceae</taxon>
        <taxon>Legionella</taxon>
    </lineage>
</organism>
<evidence type="ECO:0000313" key="3">
    <source>
        <dbReference type="Proteomes" id="UP000201728"/>
    </source>
</evidence>
<gene>
    <name evidence="2" type="ORF">clem_09965</name>
</gene>